<comment type="caution">
    <text evidence="3">The sequence shown here is derived from an EMBL/GenBank/DDBJ whole genome shotgun (WGS) entry which is preliminary data.</text>
</comment>
<protein>
    <submittedName>
        <fullName evidence="3">Uncharacterized protein</fullName>
    </submittedName>
</protein>
<dbReference type="EMBL" id="MLJW01002186">
    <property type="protein sequence ID" value="OIQ75373.1"/>
    <property type="molecule type" value="Genomic_DNA"/>
</dbReference>
<dbReference type="AlphaFoldDB" id="A0A1J5QHA6"/>
<accession>A0A1J5QHA6</accession>
<organism evidence="3">
    <name type="scientific">mine drainage metagenome</name>
    <dbReference type="NCBI Taxonomy" id="410659"/>
    <lineage>
        <taxon>unclassified sequences</taxon>
        <taxon>metagenomes</taxon>
        <taxon>ecological metagenomes</taxon>
    </lineage>
</organism>
<proteinExistence type="predicted"/>
<feature type="compositionally biased region" description="Polar residues" evidence="1">
    <location>
        <begin position="1"/>
        <end position="20"/>
    </location>
</feature>
<feature type="transmembrane region" description="Helical" evidence="2">
    <location>
        <begin position="97"/>
        <end position="116"/>
    </location>
</feature>
<keyword evidence="2" id="KW-0472">Membrane</keyword>
<evidence type="ECO:0000313" key="3">
    <source>
        <dbReference type="EMBL" id="OIQ75373.1"/>
    </source>
</evidence>
<keyword evidence="2" id="KW-1133">Transmembrane helix</keyword>
<gene>
    <name evidence="3" type="ORF">GALL_429610</name>
</gene>
<keyword evidence="2" id="KW-0812">Transmembrane</keyword>
<sequence>MDQTGPLTTTQPASTGTGAQVNLGPDPGVGAPTLETTPTVPQILGPLFNIMPGIKNFVVPSHQSACPTYTFHFALGSWWSQEVTMTSHCTLVENNRAAITAAMLVVWTLAALFIVLTA</sequence>
<name>A0A1J5QHA6_9ZZZZ</name>
<reference evidence="3" key="1">
    <citation type="submission" date="2016-10" db="EMBL/GenBank/DDBJ databases">
        <title>Sequence of Gallionella enrichment culture.</title>
        <authorList>
            <person name="Poehlein A."/>
            <person name="Muehling M."/>
            <person name="Daniel R."/>
        </authorList>
    </citation>
    <scope>NUCLEOTIDE SEQUENCE</scope>
</reference>
<feature type="region of interest" description="Disordered" evidence="1">
    <location>
        <begin position="1"/>
        <end position="34"/>
    </location>
</feature>
<evidence type="ECO:0000256" key="1">
    <source>
        <dbReference type="SAM" id="MobiDB-lite"/>
    </source>
</evidence>
<evidence type="ECO:0000256" key="2">
    <source>
        <dbReference type="SAM" id="Phobius"/>
    </source>
</evidence>